<dbReference type="SUPFAM" id="SSF54928">
    <property type="entry name" value="RNA-binding domain, RBD"/>
    <property type="match status" value="1"/>
</dbReference>
<accession>A0A1S8AAW6</accession>
<dbReference type="Pfam" id="PF00076">
    <property type="entry name" value="RRM_1"/>
    <property type="match status" value="2"/>
</dbReference>
<name>A0A1S8AAW6_ROSNE</name>
<dbReference type="Gene3D" id="3.30.70.330">
    <property type="match status" value="2"/>
</dbReference>
<dbReference type="PROSITE" id="PS50102">
    <property type="entry name" value="RRM"/>
    <property type="match status" value="1"/>
</dbReference>
<evidence type="ECO:0000259" key="3">
    <source>
        <dbReference type="PROSITE" id="PS50102"/>
    </source>
</evidence>
<dbReference type="Proteomes" id="UP000054516">
    <property type="component" value="Unassembled WGS sequence"/>
</dbReference>
<keyword evidence="5" id="KW-1185">Reference proteome</keyword>
<feature type="region of interest" description="Disordered" evidence="2">
    <location>
        <begin position="50"/>
        <end position="143"/>
    </location>
</feature>
<dbReference type="InterPro" id="IPR012677">
    <property type="entry name" value="Nucleotide-bd_a/b_plait_sf"/>
</dbReference>
<feature type="domain" description="RRM" evidence="3">
    <location>
        <begin position="1"/>
        <end position="64"/>
    </location>
</feature>
<dbReference type="EMBL" id="DF977523">
    <property type="protein sequence ID" value="GAW27163.1"/>
    <property type="molecule type" value="Genomic_DNA"/>
</dbReference>
<protein>
    <submittedName>
        <fullName evidence="4">Putative RNA recognition domain-containing protein</fullName>
    </submittedName>
</protein>
<sequence length="213" mass="22870">MAVFSDYGNIIDIVAKTNLKAKGQAFIVFDKQESALQAIERVQGFELFDKPCSSRSPDAQRATVSSTGNQGRVRAAPGGGVSERPRGGGRTEAAQTPGRRRAVSRGEPADEGGARRGPQGRRRPGGHTVVPDEYLPPTRSVRAEPADDYDIEALTGIFGRFEGFREVPSRAGRKGIAFIEYEAEAGAITAKENTAGMAVGDGNKFIKVTYQRQ</sequence>
<evidence type="ECO:0000256" key="2">
    <source>
        <dbReference type="SAM" id="MobiDB-lite"/>
    </source>
</evidence>
<proteinExistence type="predicted"/>
<dbReference type="OrthoDB" id="266020at2759"/>
<feature type="compositionally biased region" description="Polar residues" evidence="2">
    <location>
        <begin position="53"/>
        <end position="70"/>
    </location>
</feature>
<dbReference type="InterPro" id="IPR000504">
    <property type="entry name" value="RRM_dom"/>
</dbReference>
<dbReference type="AlphaFoldDB" id="A0A1S8AAW6"/>
<dbReference type="GO" id="GO:0003723">
    <property type="term" value="F:RNA binding"/>
    <property type="evidence" value="ECO:0007669"/>
    <property type="project" value="UniProtKB-UniRule"/>
</dbReference>
<dbReference type="InterPro" id="IPR035979">
    <property type="entry name" value="RBD_domain_sf"/>
</dbReference>
<evidence type="ECO:0000256" key="1">
    <source>
        <dbReference type="PROSITE-ProRule" id="PRU00176"/>
    </source>
</evidence>
<organism evidence="4">
    <name type="scientific">Rosellinia necatrix</name>
    <name type="common">White root-rot fungus</name>
    <dbReference type="NCBI Taxonomy" id="77044"/>
    <lineage>
        <taxon>Eukaryota</taxon>
        <taxon>Fungi</taxon>
        <taxon>Dikarya</taxon>
        <taxon>Ascomycota</taxon>
        <taxon>Pezizomycotina</taxon>
        <taxon>Sordariomycetes</taxon>
        <taxon>Xylariomycetidae</taxon>
        <taxon>Xylariales</taxon>
        <taxon>Xylariaceae</taxon>
        <taxon>Rosellinia</taxon>
    </lineage>
</organism>
<reference evidence="4" key="1">
    <citation type="submission" date="2016-03" db="EMBL/GenBank/DDBJ databases">
        <title>Draft genome sequence of Rosellinia necatrix.</title>
        <authorList>
            <person name="Kanematsu S."/>
        </authorList>
    </citation>
    <scope>NUCLEOTIDE SEQUENCE [LARGE SCALE GENOMIC DNA]</scope>
    <source>
        <strain evidence="4">W97</strain>
    </source>
</reference>
<evidence type="ECO:0000313" key="5">
    <source>
        <dbReference type="Proteomes" id="UP000054516"/>
    </source>
</evidence>
<dbReference type="STRING" id="77044.A0A1S8AAW6"/>
<keyword evidence="1" id="KW-0694">RNA-binding</keyword>
<gene>
    <name evidence="4" type="ORF">SAMD00023353_7800030</name>
</gene>
<evidence type="ECO:0000313" key="4">
    <source>
        <dbReference type="EMBL" id="GAW27163.1"/>
    </source>
</evidence>